<organism evidence="2 3">
    <name type="scientific">Marinobacterium iners DSM 11526</name>
    <dbReference type="NCBI Taxonomy" id="1122198"/>
    <lineage>
        <taxon>Bacteria</taxon>
        <taxon>Pseudomonadati</taxon>
        <taxon>Pseudomonadota</taxon>
        <taxon>Gammaproteobacteria</taxon>
        <taxon>Oceanospirillales</taxon>
        <taxon>Oceanospirillaceae</taxon>
        <taxon>Marinobacterium</taxon>
    </lineage>
</organism>
<sequence length="157" mass="17568">MRLSHIALALLLLSNPALADVLCDSPASSIAHNKTNNEILALAQKKDPDIKKILCGVLTEVNALEKGYTAAPDYENAVVIAENYDQRFQAIQRLSDITLFRHEFNGENYPQFVMADTSWHQGEELQAGPYRVLGVQKFTSANGFPVQLLILELFQFY</sequence>
<evidence type="ECO:0000256" key="1">
    <source>
        <dbReference type="SAM" id="SignalP"/>
    </source>
</evidence>
<dbReference type="AlphaFoldDB" id="A0A1H3ZW81"/>
<reference evidence="3" key="1">
    <citation type="submission" date="2016-10" db="EMBL/GenBank/DDBJ databases">
        <authorList>
            <person name="Varghese N."/>
            <person name="Submissions S."/>
        </authorList>
    </citation>
    <scope>NUCLEOTIDE SEQUENCE [LARGE SCALE GENOMIC DNA]</scope>
    <source>
        <strain evidence="3">DSM 11526</strain>
    </source>
</reference>
<evidence type="ECO:0000313" key="2">
    <source>
        <dbReference type="EMBL" id="SEA28013.1"/>
    </source>
</evidence>
<gene>
    <name evidence="2" type="ORF">SAMN02745729_102191</name>
</gene>
<keyword evidence="3" id="KW-1185">Reference proteome</keyword>
<dbReference type="Proteomes" id="UP000242469">
    <property type="component" value="Unassembled WGS sequence"/>
</dbReference>
<feature type="chain" id="PRO_5017225944" evidence="1">
    <location>
        <begin position="20"/>
        <end position="157"/>
    </location>
</feature>
<keyword evidence="1" id="KW-0732">Signal</keyword>
<accession>A0A1H3ZW81</accession>
<proteinExistence type="predicted"/>
<dbReference type="RefSeq" id="WP_091823444.1">
    <property type="nucleotide sequence ID" value="NZ_FNRJ01000002.1"/>
</dbReference>
<feature type="signal peptide" evidence="1">
    <location>
        <begin position="1"/>
        <end position="19"/>
    </location>
</feature>
<evidence type="ECO:0000313" key="3">
    <source>
        <dbReference type="Proteomes" id="UP000242469"/>
    </source>
</evidence>
<name>A0A1H3ZW81_9GAMM</name>
<dbReference type="STRING" id="1122198.SAMN02745729_102191"/>
<protein>
    <submittedName>
        <fullName evidence="2">Uncharacterized protein</fullName>
    </submittedName>
</protein>
<dbReference type="EMBL" id="FNRJ01000002">
    <property type="protein sequence ID" value="SEA28013.1"/>
    <property type="molecule type" value="Genomic_DNA"/>
</dbReference>